<dbReference type="PANTHER" id="PTHR11662:SF399">
    <property type="entry name" value="FI19708P1-RELATED"/>
    <property type="match status" value="1"/>
</dbReference>
<dbReference type="InterPro" id="IPR036259">
    <property type="entry name" value="MFS_trans_sf"/>
</dbReference>
<evidence type="ECO:0000256" key="4">
    <source>
        <dbReference type="ARBA" id="ARBA00004656"/>
    </source>
</evidence>
<dbReference type="GO" id="GO:0030672">
    <property type="term" value="C:synaptic vesicle membrane"/>
    <property type="evidence" value="ECO:0007669"/>
    <property type="project" value="UniProtKB-SubCell"/>
</dbReference>
<comment type="subcellular location">
    <subcellularLocation>
        <location evidence="2">Basolateral cell membrane</location>
        <topology evidence="2">Multi-pass membrane protein</topology>
    </subcellularLocation>
    <subcellularLocation>
        <location evidence="3">Cytoplasmic vesicle</location>
        <location evidence="3">Secretory vesicle membrane</location>
        <topology evidence="3">Multi-pass membrane protein</topology>
    </subcellularLocation>
    <subcellularLocation>
        <location evidence="1">Cytoplasmic vesicle</location>
        <location evidence="1">Secretory vesicle</location>
        <location evidence="1">Synaptic vesicle membrane</location>
    </subcellularLocation>
    <subcellularLocation>
        <location evidence="4">Lysosome membrane</location>
    </subcellularLocation>
</comment>
<evidence type="ECO:0000256" key="16">
    <source>
        <dbReference type="ARBA" id="ARBA00050554"/>
    </source>
</evidence>
<evidence type="ECO:0000256" key="20">
    <source>
        <dbReference type="ARBA" id="ARBA00051612"/>
    </source>
</evidence>
<dbReference type="EMBL" id="BGPR01001590">
    <property type="protein sequence ID" value="GBM57365.1"/>
    <property type="molecule type" value="Genomic_DNA"/>
</dbReference>
<feature type="transmembrane region" description="Helical" evidence="26">
    <location>
        <begin position="318"/>
        <end position="340"/>
    </location>
</feature>
<dbReference type="Pfam" id="PF07690">
    <property type="entry name" value="MFS_1"/>
    <property type="match status" value="1"/>
</dbReference>
<comment type="catalytic activity">
    <reaction evidence="20">
        <text>D-glucuronate(out) + H(+)(out) = D-glucuronate(in) + H(+)(in)</text>
        <dbReference type="Rhea" id="RHEA:72591"/>
        <dbReference type="ChEBI" id="CHEBI:15378"/>
        <dbReference type="ChEBI" id="CHEBI:58720"/>
    </reaction>
    <physiologicalReaction direction="left-to-right" evidence="20">
        <dbReference type="Rhea" id="RHEA:72592"/>
    </physiologicalReaction>
</comment>
<evidence type="ECO:0000256" key="22">
    <source>
        <dbReference type="ARBA" id="ARBA00069713"/>
    </source>
</evidence>
<evidence type="ECO:0000256" key="25">
    <source>
        <dbReference type="ARBA" id="ARBA00081925"/>
    </source>
</evidence>
<feature type="transmembrane region" description="Helical" evidence="26">
    <location>
        <begin position="414"/>
        <end position="439"/>
    </location>
</feature>
<keyword evidence="9 26" id="KW-1133">Transmembrane helix</keyword>
<evidence type="ECO:0000256" key="11">
    <source>
        <dbReference type="ARBA" id="ARBA00023136"/>
    </source>
</evidence>
<reference evidence="28 29" key="1">
    <citation type="journal article" date="2019" name="Sci. Rep.">
        <title>Orb-weaving spider Araneus ventricosus genome elucidates the spidroin gene catalogue.</title>
        <authorList>
            <person name="Kono N."/>
            <person name="Nakamura H."/>
            <person name="Ohtoshi R."/>
            <person name="Moran D.A.P."/>
            <person name="Shinohara A."/>
            <person name="Yoshida Y."/>
            <person name="Fujiwara M."/>
            <person name="Mori M."/>
            <person name="Tomita M."/>
            <person name="Arakawa K."/>
        </authorList>
    </citation>
    <scope>NUCLEOTIDE SEQUENCE [LARGE SCALE GENOMIC DNA]</scope>
</reference>
<dbReference type="SUPFAM" id="SSF103473">
    <property type="entry name" value="MFS general substrate transporter"/>
    <property type="match status" value="1"/>
</dbReference>
<feature type="transmembrane region" description="Helical" evidence="26">
    <location>
        <begin position="221"/>
        <end position="241"/>
    </location>
</feature>
<feature type="transmembrane region" description="Helical" evidence="26">
    <location>
        <begin position="273"/>
        <end position="298"/>
    </location>
</feature>
<feature type="transmembrane region" description="Helical" evidence="26">
    <location>
        <begin position="361"/>
        <end position="394"/>
    </location>
</feature>
<dbReference type="Proteomes" id="UP000499080">
    <property type="component" value="Unassembled WGS sequence"/>
</dbReference>
<gene>
    <name evidence="28" type="primary">SLC17A5_6</name>
    <name evidence="28" type="ORF">AVEN_127099_1</name>
</gene>
<comment type="catalytic activity">
    <reaction evidence="15">
        <text>2 nitrate(out) + H(+)(out) = 2 nitrate(in) + H(+)(in)</text>
        <dbReference type="Rhea" id="RHEA:71539"/>
        <dbReference type="ChEBI" id="CHEBI:15378"/>
        <dbReference type="ChEBI" id="CHEBI:17632"/>
    </reaction>
    <physiologicalReaction direction="left-to-right" evidence="15">
        <dbReference type="Rhea" id="RHEA:71540"/>
    </physiologicalReaction>
</comment>
<evidence type="ECO:0000256" key="14">
    <source>
        <dbReference type="ARBA" id="ARBA00023329"/>
    </source>
</evidence>
<feature type="transmembrane region" description="Helical" evidence="26">
    <location>
        <begin position="451"/>
        <end position="469"/>
    </location>
</feature>
<evidence type="ECO:0000259" key="27">
    <source>
        <dbReference type="PROSITE" id="PS50850"/>
    </source>
</evidence>
<feature type="domain" description="Major facilitator superfamily (MFS) profile" evidence="27">
    <location>
        <begin position="25"/>
        <end position="474"/>
    </location>
</feature>
<feature type="transmembrane region" description="Helical" evidence="26">
    <location>
        <begin position="127"/>
        <end position="146"/>
    </location>
</feature>
<evidence type="ECO:0000256" key="18">
    <source>
        <dbReference type="ARBA" id="ARBA00051403"/>
    </source>
</evidence>
<feature type="transmembrane region" description="Helical" evidence="26">
    <location>
        <begin position="100"/>
        <end position="120"/>
    </location>
</feature>
<dbReference type="FunFam" id="1.20.1250.20:FF:000003">
    <property type="entry name" value="Solute carrier family 17 member 3"/>
    <property type="match status" value="1"/>
</dbReference>
<keyword evidence="14" id="KW-0968">Cytoplasmic vesicle</keyword>
<evidence type="ECO:0000256" key="10">
    <source>
        <dbReference type="ARBA" id="ARBA00023018"/>
    </source>
</evidence>
<keyword evidence="10" id="KW-0770">Synapse</keyword>
<evidence type="ECO:0000256" key="19">
    <source>
        <dbReference type="ARBA" id="ARBA00051447"/>
    </source>
</evidence>
<keyword evidence="13" id="KW-0458">Lysosome</keyword>
<dbReference type="PROSITE" id="PS50850">
    <property type="entry name" value="MFS"/>
    <property type="match status" value="1"/>
</dbReference>
<keyword evidence="12" id="KW-0325">Glycoprotein</keyword>
<comment type="catalytic activity">
    <reaction evidence="19">
        <text>L-glutamate(out) = L-glutamate(in)</text>
        <dbReference type="Rhea" id="RHEA:66336"/>
        <dbReference type="ChEBI" id="CHEBI:29985"/>
    </reaction>
    <physiologicalReaction direction="left-to-right" evidence="19">
        <dbReference type="Rhea" id="RHEA:66337"/>
    </physiologicalReaction>
</comment>
<dbReference type="GO" id="GO:0016323">
    <property type="term" value="C:basolateral plasma membrane"/>
    <property type="evidence" value="ECO:0007669"/>
    <property type="project" value="UniProtKB-SubCell"/>
</dbReference>
<dbReference type="GO" id="GO:0006820">
    <property type="term" value="P:monoatomic anion transport"/>
    <property type="evidence" value="ECO:0007669"/>
    <property type="project" value="TreeGrafter"/>
</dbReference>
<dbReference type="InterPro" id="IPR020846">
    <property type="entry name" value="MFS_dom"/>
</dbReference>
<sequence length="506" mass="55749">MSPEQQVKLEMQFLRSGFLPCQLPKRFIVTILGFFGMFNVYAMRMNMSVAIVAMVNISPSLPENNTLLYAECPVEDRREEEITESKAARYNWDSVTQSQILGAFFYGYFITVFIGGYLAERFGAHKIFGVGIFMRSVLSLLIPVTVQWGLVPLITLRALEGLCEGVTFPAMASVVSRWAPKMERSRMHSIIFSGTMLGNVVTSSVSGWLCSIDSLGGWPSVFYVFGVMGCAYCLFWCVFVYESPFKHPFITVDELKLYKDDAKISKKQLRVPWLSIFSSIPFWALVLAFMGAIFTDTITYTELPSYLSSALHVDVKNAGLYSSLPSIAICIGSWVSSYIADKLRKGGVLDITSIRKIFNSLAGYVLAFCLIGIPFCGCRAWLVVVIYSFGMFVNGFKFSGFQLSSVDMSPTYSGIIYGIANGSGAVLGIAAPVMVGALTESGATIANWSKVFYVAAVILIVTTTVFALFSSAEVQPWGNPDCELESKGTEIAEQRQNSKSCINPIN</sequence>
<dbReference type="InterPro" id="IPR050382">
    <property type="entry name" value="MFS_Na/Anion_cotransporter"/>
</dbReference>
<evidence type="ECO:0000256" key="23">
    <source>
        <dbReference type="ARBA" id="ARBA00080244"/>
    </source>
</evidence>
<evidence type="ECO:0000256" key="8">
    <source>
        <dbReference type="ARBA" id="ARBA00022847"/>
    </source>
</evidence>
<dbReference type="FunFam" id="1.20.1250.20:FF:000067">
    <property type="entry name" value="sialin isoform X2"/>
    <property type="match status" value="1"/>
</dbReference>
<keyword evidence="29" id="KW-1185">Reference proteome</keyword>
<evidence type="ECO:0000256" key="13">
    <source>
        <dbReference type="ARBA" id="ARBA00023228"/>
    </source>
</evidence>
<evidence type="ECO:0000313" key="29">
    <source>
        <dbReference type="Proteomes" id="UP000499080"/>
    </source>
</evidence>
<keyword evidence="8" id="KW-0769">Symport</keyword>
<name>A0A4Y2GX07_ARAVE</name>
<evidence type="ECO:0000256" key="26">
    <source>
        <dbReference type="SAM" id="Phobius"/>
    </source>
</evidence>
<evidence type="ECO:0000256" key="9">
    <source>
        <dbReference type="ARBA" id="ARBA00022989"/>
    </source>
</evidence>
<evidence type="ECO:0000256" key="12">
    <source>
        <dbReference type="ARBA" id="ARBA00023180"/>
    </source>
</evidence>
<dbReference type="GO" id="GO:0046942">
    <property type="term" value="P:carboxylic acid transport"/>
    <property type="evidence" value="ECO:0007669"/>
    <property type="project" value="UniProtKB-ARBA"/>
</dbReference>
<feature type="transmembrane region" description="Helical" evidence="26">
    <location>
        <begin position="190"/>
        <end position="209"/>
    </location>
</feature>
<comment type="function">
    <text evidence="21">Receptor for CM101, a polysaccharide produced by group B Streptococcus with antipathoangiogenic properties.</text>
</comment>
<dbReference type="Gene3D" id="1.20.1250.20">
    <property type="entry name" value="MFS general substrate transporter like domains"/>
    <property type="match status" value="2"/>
</dbReference>
<keyword evidence="7 26" id="KW-0812">Transmembrane</keyword>
<evidence type="ECO:0000256" key="7">
    <source>
        <dbReference type="ARBA" id="ARBA00022692"/>
    </source>
</evidence>
<dbReference type="CDD" id="cd17318">
    <property type="entry name" value="MFS_SLC17"/>
    <property type="match status" value="1"/>
</dbReference>
<evidence type="ECO:0000256" key="15">
    <source>
        <dbReference type="ARBA" id="ARBA00050101"/>
    </source>
</evidence>
<proteinExistence type="predicted"/>
<dbReference type="GO" id="GO:0005765">
    <property type="term" value="C:lysosomal membrane"/>
    <property type="evidence" value="ECO:0007669"/>
    <property type="project" value="UniProtKB-SubCell"/>
</dbReference>
<evidence type="ECO:0000256" key="6">
    <source>
        <dbReference type="ARBA" id="ARBA00022475"/>
    </source>
</evidence>
<dbReference type="InterPro" id="IPR011701">
    <property type="entry name" value="MFS"/>
</dbReference>
<dbReference type="OrthoDB" id="2985014at2759"/>
<comment type="catalytic activity">
    <reaction evidence="16">
        <text>L-aspartate(out) = L-aspartate(in)</text>
        <dbReference type="Rhea" id="RHEA:66332"/>
        <dbReference type="ChEBI" id="CHEBI:29991"/>
    </reaction>
    <physiologicalReaction direction="left-to-right" evidence="16">
        <dbReference type="Rhea" id="RHEA:66333"/>
    </physiologicalReaction>
</comment>
<evidence type="ECO:0000256" key="2">
    <source>
        <dbReference type="ARBA" id="ARBA00004554"/>
    </source>
</evidence>
<dbReference type="AlphaFoldDB" id="A0A4Y2GX07"/>
<protein>
    <recommendedName>
        <fullName evidence="22">Sialin</fullName>
    </recommendedName>
    <alternativeName>
        <fullName evidence="25">H(+)/nitrate cotransporter</fullName>
    </alternativeName>
    <alternativeName>
        <fullName evidence="23">H(+)/sialic acid cotransporter</fullName>
    </alternativeName>
    <alternativeName>
        <fullName evidence="24">Vesicular excitatory amino acid transporter</fullName>
    </alternativeName>
</protein>
<feature type="transmembrane region" description="Helical" evidence="26">
    <location>
        <begin position="27"/>
        <end position="55"/>
    </location>
</feature>
<evidence type="ECO:0000256" key="21">
    <source>
        <dbReference type="ARBA" id="ARBA00056891"/>
    </source>
</evidence>
<keyword evidence="11 26" id="KW-0472">Membrane</keyword>
<comment type="catalytic activity">
    <reaction evidence="18">
        <text>N-acetyl-L-aspartyl-L-glutamate(out) = N-acetyl-L-aspartyl-L-glutamate(in)</text>
        <dbReference type="Rhea" id="RHEA:72599"/>
        <dbReference type="ChEBI" id="CHEBI:76931"/>
    </reaction>
    <physiologicalReaction direction="left-to-right" evidence="18">
        <dbReference type="Rhea" id="RHEA:72600"/>
    </physiologicalReaction>
</comment>
<organism evidence="28 29">
    <name type="scientific">Araneus ventricosus</name>
    <name type="common">Orbweaver spider</name>
    <name type="synonym">Epeira ventricosa</name>
    <dbReference type="NCBI Taxonomy" id="182803"/>
    <lineage>
        <taxon>Eukaryota</taxon>
        <taxon>Metazoa</taxon>
        <taxon>Ecdysozoa</taxon>
        <taxon>Arthropoda</taxon>
        <taxon>Chelicerata</taxon>
        <taxon>Arachnida</taxon>
        <taxon>Araneae</taxon>
        <taxon>Araneomorphae</taxon>
        <taxon>Entelegynae</taxon>
        <taxon>Araneoidea</taxon>
        <taxon>Araneidae</taxon>
        <taxon>Araneus</taxon>
    </lineage>
</organism>
<keyword evidence="6" id="KW-1003">Cell membrane</keyword>
<evidence type="ECO:0000256" key="17">
    <source>
        <dbReference type="ARBA" id="ARBA00050625"/>
    </source>
</evidence>
<keyword evidence="5" id="KW-0813">Transport</keyword>
<evidence type="ECO:0000256" key="5">
    <source>
        <dbReference type="ARBA" id="ARBA00022448"/>
    </source>
</evidence>
<accession>A0A4Y2GX07</accession>
<dbReference type="GO" id="GO:0015293">
    <property type="term" value="F:symporter activity"/>
    <property type="evidence" value="ECO:0007669"/>
    <property type="project" value="UniProtKB-KW"/>
</dbReference>
<dbReference type="PANTHER" id="PTHR11662">
    <property type="entry name" value="SOLUTE CARRIER FAMILY 17"/>
    <property type="match status" value="1"/>
</dbReference>
<comment type="catalytic activity">
    <reaction evidence="17">
        <text>N-acetylneuraminate(in) + H(+)(in) = N-acetylneuraminate(out) + H(+)(out)</text>
        <dbReference type="Rhea" id="RHEA:28987"/>
        <dbReference type="ChEBI" id="CHEBI:15378"/>
        <dbReference type="ChEBI" id="CHEBI:35418"/>
    </reaction>
    <physiologicalReaction direction="right-to-left" evidence="17">
        <dbReference type="Rhea" id="RHEA:28989"/>
    </physiologicalReaction>
</comment>
<evidence type="ECO:0000256" key="1">
    <source>
        <dbReference type="ARBA" id="ARBA00004432"/>
    </source>
</evidence>
<comment type="caution">
    <text evidence="28">The sequence shown here is derived from an EMBL/GenBank/DDBJ whole genome shotgun (WGS) entry which is preliminary data.</text>
</comment>
<evidence type="ECO:0000256" key="3">
    <source>
        <dbReference type="ARBA" id="ARBA00004638"/>
    </source>
</evidence>
<evidence type="ECO:0000313" key="28">
    <source>
        <dbReference type="EMBL" id="GBM57365.1"/>
    </source>
</evidence>
<evidence type="ECO:0000256" key="24">
    <source>
        <dbReference type="ARBA" id="ARBA00081195"/>
    </source>
</evidence>